<feature type="region of interest" description="Disordered" evidence="1">
    <location>
        <begin position="64"/>
        <end position="115"/>
    </location>
</feature>
<dbReference type="InterPro" id="IPR010466">
    <property type="entry name" value="DUF1058"/>
</dbReference>
<proteinExistence type="predicted"/>
<dbReference type="EMBL" id="JAIBCX010000025">
    <property type="protein sequence ID" value="MCJ8354380.1"/>
    <property type="molecule type" value="Genomic_DNA"/>
</dbReference>
<reference evidence="2" key="1">
    <citation type="journal article" date="2021" name="Polymers (Basel)">
        <title>Highly Stretchable Bacterial Cellulose Produced by Komagataeibacter hansenii SI1.</title>
        <authorList>
            <person name="Cielecka I."/>
            <person name="Ryngajllo M."/>
            <person name="Maniukiewicz W."/>
            <person name="Bielecki S."/>
        </authorList>
    </citation>
    <scope>NUCLEOTIDE SEQUENCE</scope>
    <source>
        <strain evidence="2">SI1</strain>
    </source>
</reference>
<dbReference type="RefSeq" id="WP_247067248.1">
    <property type="nucleotide sequence ID" value="NZ_CP094848.1"/>
</dbReference>
<evidence type="ECO:0000313" key="3">
    <source>
        <dbReference type="Proteomes" id="UP001202887"/>
    </source>
</evidence>
<protein>
    <submittedName>
        <fullName evidence="2">SH3 domain-containing protein</fullName>
    </submittedName>
</protein>
<evidence type="ECO:0000313" key="2">
    <source>
        <dbReference type="EMBL" id="MCJ8354380.1"/>
    </source>
</evidence>
<reference evidence="2" key="2">
    <citation type="submission" date="2022-03" db="EMBL/GenBank/DDBJ databases">
        <authorList>
            <person name="Ryngajllo M."/>
            <person name="Jacek P."/>
            <person name="Kubiak K."/>
        </authorList>
    </citation>
    <scope>NUCLEOTIDE SEQUENCE</scope>
    <source>
        <strain evidence="2">SI1</strain>
    </source>
</reference>
<gene>
    <name evidence="2" type="ORF">K1W68_10335</name>
</gene>
<sequence length="356" mass="36206">MAQGTRHVCAPHVSTARTVGNRAASPIGMRSRHLWGAARAATMLALFSGGVMAGVHGAQAAATAPAAQAGAHHAPHHGAHHHKGGAAEKKGAQASKAHAAHAGHKGKGISAAHRHEHAAAMPVAPAHHHAHAAAVAAPVAAGAAVAATAAAGTTAAAAPAGAAAGMSPDKGSATGLPLPRFAAFRADEVNLRAGPGQRYPIDWVYHRRGLPVKIEREFDVWRLVEDADGQKGWVHQATLVGTRTFVIPGQPVQGDAQQAGQPSAKETDVIGRADSRIIGHVADATQAAAVPGGVMLRGKADPASPIVAVLKSGVVGTLRQCPAGSGWCQVTVKQYSGWLERQSLWGLLPQEVISPS</sequence>
<comment type="caution">
    <text evidence="2">The sequence shown here is derived from an EMBL/GenBank/DDBJ whole genome shotgun (WGS) entry which is preliminary data.</text>
</comment>
<accession>A0AAW5ESU3</accession>
<dbReference type="AlphaFoldDB" id="A0AAW5ESU3"/>
<feature type="compositionally biased region" description="Basic residues" evidence="1">
    <location>
        <begin position="98"/>
        <end position="115"/>
    </location>
</feature>
<feature type="compositionally biased region" description="Basic residues" evidence="1">
    <location>
        <begin position="73"/>
        <end position="84"/>
    </location>
</feature>
<dbReference type="Proteomes" id="UP001202887">
    <property type="component" value="Unassembled WGS sequence"/>
</dbReference>
<dbReference type="Pfam" id="PF06347">
    <property type="entry name" value="SH3_4"/>
    <property type="match status" value="2"/>
</dbReference>
<name>A0AAW5ESU3_NOVHA</name>
<dbReference type="Gene3D" id="2.30.30.40">
    <property type="entry name" value="SH3 Domains"/>
    <property type="match status" value="1"/>
</dbReference>
<organism evidence="2 3">
    <name type="scientific">Novacetimonas hansenii</name>
    <name type="common">Komagataeibacter hansenii</name>
    <dbReference type="NCBI Taxonomy" id="436"/>
    <lineage>
        <taxon>Bacteria</taxon>
        <taxon>Pseudomonadati</taxon>
        <taxon>Pseudomonadota</taxon>
        <taxon>Alphaproteobacteria</taxon>
        <taxon>Acetobacterales</taxon>
        <taxon>Acetobacteraceae</taxon>
        <taxon>Novacetimonas</taxon>
    </lineage>
</organism>
<evidence type="ECO:0000256" key="1">
    <source>
        <dbReference type="SAM" id="MobiDB-lite"/>
    </source>
</evidence>